<protein>
    <submittedName>
        <fullName evidence="1">Uncharacterized protein</fullName>
    </submittedName>
</protein>
<dbReference type="PATRIC" id="fig|1502.176.peg.3124"/>
<geneLocation type="plasmid" evidence="1 2">
    <name>pJFP838C</name>
</geneLocation>
<sequence>MFYAAEYSKYWLLVLNELKKGVLKLFLLPVYMDLKKL</sequence>
<dbReference type="Proteomes" id="UP000070260">
    <property type="component" value="Plasmid pJFP838C"/>
</dbReference>
<gene>
    <name evidence="1" type="ORF">JFP838_pC0077</name>
</gene>
<evidence type="ECO:0000313" key="1">
    <source>
        <dbReference type="EMBL" id="AMN30659.1"/>
    </source>
</evidence>
<accession>A0A140GQ50</accession>
<keyword evidence="1" id="KW-0614">Plasmid</keyword>
<proteinExistence type="predicted"/>
<name>A0A140GQ50_CLOPF</name>
<reference evidence="1 2" key="1">
    <citation type="journal article" date="2016" name="PLoS ONE">
        <title>Plasmid Characterization and Chromosome Analysis of Two netF+ Clostridium perfringens Isolates Associated with Foal and Canine Necrotizing Enteritis.</title>
        <authorList>
            <person name="Mehdizadeh Gohari I."/>
            <person name="Kropinski A.M."/>
            <person name="Weese S.J."/>
            <person name="Parreira V.R."/>
            <person name="Whitehead A.E."/>
            <person name="Boerlin P."/>
            <person name="Prescott J.F."/>
        </authorList>
    </citation>
    <scope>NUCLEOTIDE SEQUENCE [LARGE SCALE GENOMIC DNA]</scope>
    <source>
        <strain evidence="1 2">JP838</strain>
        <plasmid evidence="2">Plasmid pJFP838C</plasmid>
    </source>
</reference>
<dbReference type="EMBL" id="CP013040">
    <property type="protein sequence ID" value="AMN30659.1"/>
    <property type="molecule type" value="Genomic_DNA"/>
</dbReference>
<dbReference type="AlphaFoldDB" id="A0A140GQ50"/>
<organism evidence="1 2">
    <name type="scientific">Clostridium perfringens</name>
    <dbReference type="NCBI Taxonomy" id="1502"/>
    <lineage>
        <taxon>Bacteria</taxon>
        <taxon>Bacillati</taxon>
        <taxon>Bacillota</taxon>
        <taxon>Clostridia</taxon>
        <taxon>Eubacteriales</taxon>
        <taxon>Clostridiaceae</taxon>
        <taxon>Clostridium</taxon>
    </lineage>
</organism>
<evidence type="ECO:0000313" key="2">
    <source>
        <dbReference type="Proteomes" id="UP000070260"/>
    </source>
</evidence>